<evidence type="ECO:0000313" key="14">
    <source>
        <dbReference type="EMBL" id="RMB91845.1"/>
    </source>
</evidence>
<keyword evidence="2" id="KW-0548">Nucleotidyltransferase</keyword>
<comment type="caution">
    <text evidence="14">The sequence shown here is derived from an EMBL/GenBank/DDBJ whole genome shotgun (WGS) entry which is preliminary data.</text>
</comment>
<dbReference type="STRING" id="333673.A0A3M0IT78"/>
<dbReference type="EMBL" id="QRBI01000234">
    <property type="protein sequence ID" value="RMB91845.1"/>
    <property type="molecule type" value="Genomic_DNA"/>
</dbReference>
<evidence type="ECO:0000256" key="4">
    <source>
        <dbReference type="ARBA" id="ARBA00022723"/>
    </source>
</evidence>
<dbReference type="Pfam" id="PF00552">
    <property type="entry name" value="IN_DBD_C"/>
    <property type="match status" value="1"/>
</dbReference>
<dbReference type="InterPro" id="IPR012337">
    <property type="entry name" value="RNaseH-like_sf"/>
</dbReference>
<keyword evidence="1" id="KW-0808">Transferase</keyword>
<dbReference type="Pfam" id="PF00665">
    <property type="entry name" value="rve"/>
    <property type="match status" value="1"/>
</dbReference>
<evidence type="ECO:0000256" key="6">
    <source>
        <dbReference type="ARBA" id="ARBA00022801"/>
    </source>
</evidence>
<evidence type="ECO:0000256" key="10">
    <source>
        <dbReference type="PROSITE-ProRule" id="PRU00506"/>
    </source>
</evidence>
<dbReference type="InterPro" id="IPR001037">
    <property type="entry name" value="Integrase_C_retrovir"/>
</dbReference>
<dbReference type="GO" id="GO:0016787">
    <property type="term" value="F:hydrolase activity"/>
    <property type="evidence" value="ECO:0007669"/>
    <property type="project" value="UniProtKB-KW"/>
</dbReference>
<keyword evidence="15" id="KW-1185">Reference proteome</keyword>
<keyword evidence="7" id="KW-0229">DNA integration</keyword>
<evidence type="ECO:0000256" key="8">
    <source>
        <dbReference type="ARBA" id="ARBA00022918"/>
    </source>
</evidence>
<dbReference type="SUPFAM" id="SSF53098">
    <property type="entry name" value="Ribonuclease H-like"/>
    <property type="match status" value="1"/>
</dbReference>
<dbReference type="InterPro" id="IPR036397">
    <property type="entry name" value="RNaseH_sf"/>
</dbReference>
<dbReference type="Proteomes" id="UP000269221">
    <property type="component" value="Unassembled WGS sequence"/>
</dbReference>
<feature type="region of interest" description="Disordered" evidence="11">
    <location>
        <begin position="1"/>
        <end position="24"/>
    </location>
</feature>
<dbReference type="PANTHER" id="PTHR41694">
    <property type="entry name" value="ENDOGENOUS RETROVIRUS GROUP K MEMBER POL PROTEIN"/>
    <property type="match status" value="1"/>
</dbReference>
<dbReference type="Gene3D" id="2.30.30.10">
    <property type="entry name" value="Integrase, C-terminal domain superfamily, retroviral"/>
    <property type="match status" value="1"/>
</dbReference>
<feature type="compositionally biased region" description="Polar residues" evidence="11">
    <location>
        <begin position="173"/>
        <end position="185"/>
    </location>
</feature>
<dbReference type="PANTHER" id="PTHR41694:SF3">
    <property type="entry name" value="RNA-DIRECTED DNA POLYMERASE-RELATED"/>
    <property type="match status" value="1"/>
</dbReference>
<keyword evidence="5" id="KW-0255">Endonuclease</keyword>
<keyword evidence="4" id="KW-0479">Metal-binding</keyword>
<dbReference type="PROSITE" id="PS51027">
    <property type="entry name" value="INTEGRASE_DBD"/>
    <property type="match status" value="1"/>
</dbReference>
<evidence type="ECO:0000256" key="11">
    <source>
        <dbReference type="SAM" id="MobiDB-lite"/>
    </source>
</evidence>
<gene>
    <name evidence="14" type="ORF">DUI87_31773</name>
</gene>
<dbReference type="InterPro" id="IPR036862">
    <property type="entry name" value="Integrase_C_dom_sf_retrovir"/>
</dbReference>
<dbReference type="OrthoDB" id="9359997at2759"/>
<dbReference type="SUPFAM" id="SSF50122">
    <property type="entry name" value="DNA-binding domain of retroviral integrase"/>
    <property type="match status" value="1"/>
</dbReference>
<evidence type="ECO:0000256" key="2">
    <source>
        <dbReference type="ARBA" id="ARBA00022695"/>
    </source>
</evidence>
<dbReference type="GO" id="GO:0003677">
    <property type="term" value="F:DNA binding"/>
    <property type="evidence" value="ECO:0007669"/>
    <property type="project" value="UniProtKB-KW"/>
</dbReference>
<organism evidence="14 15">
    <name type="scientific">Hirundo rustica rustica</name>
    <dbReference type="NCBI Taxonomy" id="333673"/>
    <lineage>
        <taxon>Eukaryota</taxon>
        <taxon>Metazoa</taxon>
        <taxon>Chordata</taxon>
        <taxon>Craniata</taxon>
        <taxon>Vertebrata</taxon>
        <taxon>Euteleostomi</taxon>
        <taxon>Archelosauria</taxon>
        <taxon>Archosauria</taxon>
        <taxon>Dinosauria</taxon>
        <taxon>Saurischia</taxon>
        <taxon>Theropoda</taxon>
        <taxon>Coelurosauria</taxon>
        <taxon>Aves</taxon>
        <taxon>Neognathae</taxon>
        <taxon>Neoaves</taxon>
        <taxon>Telluraves</taxon>
        <taxon>Australaves</taxon>
        <taxon>Passeriformes</taxon>
        <taxon>Sylvioidea</taxon>
        <taxon>Hirundinidae</taxon>
        <taxon>Hirundo</taxon>
    </lineage>
</organism>
<feature type="DNA-binding region" description="Integrase-type" evidence="10">
    <location>
        <begin position="124"/>
        <end position="171"/>
    </location>
</feature>
<dbReference type="GO" id="GO:0035613">
    <property type="term" value="F:RNA stem-loop binding"/>
    <property type="evidence" value="ECO:0007669"/>
    <property type="project" value="TreeGrafter"/>
</dbReference>
<dbReference type="PROSITE" id="PS50994">
    <property type="entry name" value="INTEGRASE"/>
    <property type="match status" value="1"/>
</dbReference>
<dbReference type="GO" id="GO:0046872">
    <property type="term" value="F:metal ion binding"/>
    <property type="evidence" value="ECO:0007669"/>
    <property type="project" value="UniProtKB-KW"/>
</dbReference>
<feature type="domain" description="Integrase catalytic" evidence="12">
    <location>
        <begin position="24"/>
        <end position="114"/>
    </location>
</feature>
<dbReference type="GO" id="GO:0004519">
    <property type="term" value="F:endonuclease activity"/>
    <property type="evidence" value="ECO:0007669"/>
    <property type="project" value="UniProtKB-KW"/>
</dbReference>
<keyword evidence="6" id="KW-0378">Hydrolase</keyword>
<evidence type="ECO:0000256" key="1">
    <source>
        <dbReference type="ARBA" id="ARBA00022679"/>
    </source>
</evidence>
<evidence type="ECO:0000259" key="13">
    <source>
        <dbReference type="PROSITE" id="PS51027"/>
    </source>
</evidence>
<keyword evidence="3" id="KW-0540">Nuclease</keyword>
<evidence type="ECO:0000256" key="7">
    <source>
        <dbReference type="ARBA" id="ARBA00022908"/>
    </source>
</evidence>
<dbReference type="GO" id="GO:0003964">
    <property type="term" value="F:RNA-directed DNA polymerase activity"/>
    <property type="evidence" value="ECO:0007669"/>
    <property type="project" value="UniProtKB-KW"/>
</dbReference>
<accession>A0A3M0IT78</accession>
<keyword evidence="9" id="KW-0238">DNA-binding</keyword>
<feature type="domain" description="Integrase-type" evidence="13">
    <location>
        <begin position="124"/>
        <end position="171"/>
    </location>
</feature>
<sequence>MKQLMLLPTVPTGGYPRQPHGTGKLESPLHQLHATGSWDLQKEETEASVTQVTEFGRLKYVHVMVDTFSSAMWASAHTGEKAHDIIAHWRQAFAVLGIPSAVKTDSGPAYASQQASDGVQQPRAKVQVQNLITKQWEGPYDLIAMGQGYACVSMDTGTRWLPSKCVHPDLRPQRQNSANRQSGSRDQLESHQVDESSSDHSDDSSTDND</sequence>
<protein>
    <submittedName>
        <fullName evidence="14">Uncharacterized protein</fullName>
    </submittedName>
</protein>
<reference evidence="14 15" key="1">
    <citation type="submission" date="2018-07" db="EMBL/GenBank/DDBJ databases">
        <title>A high quality draft genome assembly of the barn swallow (H. rustica rustica).</title>
        <authorList>
            <person name="Formenti G."/>
            <person name="Chiara M."/>
            <person name="Poveda L."/>
            <person name="Francoijs K.-J."/>
            <person name="Bonisoli-Alquati A."/>
            <person name="Canova L."/>
            <person name="Gianfranceschi L."/>
            <person name="Horner D.S."/>
            <person name="Saino N."/>
        </authorList>
    </citation>
    <scope>NUCLEOTIDE SEQUENCE [LARGE SCALE GENOMIC DNA]</scope>
    <source>
        <strain evidence="14">Chelidonia</strain>
        <tissue evidence="14">Blood</tissue>
    </source>
</reference>
<keyword evidence="8" id="KW-0695">RNA-directed DNA polymerase</keyword>
<dbReference type="InterPro" id="IPR001584">
    <property type="entry name" value="Integrase_cat-core"/>
</dbReference>
<dbReference type="GO" id="GO:0015074">
    <property type="term" value="P:DNA integration"/>
    <property type="evidence" value="ECO:0007669"/>
    <property type="project" value="UniProtKB-KW"/>
</dbReference>
<evidence type="ECO:0000259" key="12">
    <source>
        <dbReference type="PROSITE" id="PS50994"/>
    </source>
</evidence>
<evidence type="ECO:0000256" key="5">
    <source>
        <dbReference type="ARBA" id="ARBA00022759"/>
    </source>
</evidence>
<feature type="region of interest" description="Disordered" evidence="11">
    <location>
        <begin position="167"/>
        <end position="209"/>
    </location>
</feature>
<evidence type="ECO:0000313" key="15">
    <source>
        <dbReference type="Proteomes" id="UP000269221"/>
    </source>
</evidence>
<name>A0A3M0IT78_HIRRU</name>
<proteinExistence type="predicted"/>
<dbReference type="Gene3D" id="3.30.420.10">
    <property type="entry name" value="Ribonuclease H-like superfamily/Ribonuclease H"/>
    <property type="match status" value="1"/>
</dbReference>
<dbReference type="AlphaFoldDB" id="A0A3M0IT78"/>
<evidence type="ECO:0000256" key="9">
    <source>
        <dbReference type="ARBA" id="ARBA00023125"/>
    </source>
</evidence>
<feature type="compositionally biased region" description="Basic and acidic residues" evidence="11">
    <location>
        <begin position="186"/>
        <end position="203"/>
    </location>
</feature>
<evidence type="ECO:0000256" key="3">
    <source>
        <dbReference type="ARBA" id="ARBA00022722"/>
    </source>
</evidence>